<keyword evidence="1" id="KW-1133">Transmembrane helix</keyword>
<gene>
    <name evidence="2" type="ORF">MANES_S088100</name>
</gene>
<feature type="transmembrane region" description="Helical" evidence="1">
    <location>
        <begin position="27"/>
        <end position="47"/>
    </location>
</feature>
<dbReference type="EMBL" id="KV450899">
    <property type="protein sequence ID" value="OAY21430.1"/>
    <property type="molecule type" value="Genomic_DNA"/>
</dbReference>
<feature type="transmembrane region" description="Helical" evidence="1">
    <location>
        <begin position="68"/>
        <end position="92"/>
    </location>
</feature>
<dbReference type="AlphaFoldDB" id="A0A199U9K5"/>
<evidence type="ECO:0000256" key="1">
    <source>
        <dbReference type="SAM" id="Phobius"/>
    </source>
</evidence>
<keyword evidence="1" id="KW-0812">Transmembrane</keyword>
<proteinExistence type="predicted"/>
<feature type="transmembrane region" description="Helical" evidence="1">
    <location>
        <begin position="150"/>
        <end position="177"/>
    </location>
</feature>
<dbReference type="STRING" id="3983.A0A199U9K5"/>
<dbReference type="PANTHER" id="PTHR33430">
    <property type="entry name" value="MATERNAL EFFECT EMBRYO ARREST PROTEIN"/>
    <property type="match status" value="1"/>
</dbReference>
<accession>A0A199U9K5</accession>
<evidence type="ECO:0008006" key="3">
    <source>
        <dbReference type="Google" id="ProtNLM"/>
    </source>
</evidence>
<keyword evidence="1" id="KW-0472">Membrane</keyword>
<protein>
    <recommendedName>
        <fullName evidence="3">PGG domain-containing protein</fullName>
    </recommendedName>
</protein>
<sequence>MARNGGEEEDSDIKKHKDIILKALEDLVTVNSLFTMAVFVGISMASPNNNTFETRPECQSDTKKEKSVIVFEIISFGCFIFSSMLAKSLGIYLNMFYSGKVNGSLLKPIRGLVFLVSLLATIAGVALLTWSVIYVVEIKVGKLSCETEEALFAVVSLAVLVGVALFSYLFSMAFAILHCMVF</sequence>
<evidence type="ECO:0000313" key="2">
    <source>
        <dbReference type="EMBL" id="OAY21430.1"/>
    </source>
</evidence>
<name>A0A199U9K5_MANES</name>
<reference evidence="2" key="1">
    <citation type="submission" date="2016-02" db="EMBL/GenBank/DDBJ databases">
        <title>WGS assembly of Manihot esculenta.</title>
        <authorList>
            <person name="Bredeson J.V."/>
            <person name="Prochnik S.E."/>
            <person name="Lyons J.B."/>
            <person name="Schmutz J."/>
            <person name="Grimwood J."/>
            <person name="Vrebalov J."/>
            <person name="Bart R.S."/>
            <person name="Amuge T."/>
            <person name="Ferguson M.E."/>
            <person name="Green R."/>
            <person name="Putnam N."/>
            <person name="Stites J."/>
            <person name="Rounsley S."/>
            <person name="Rokhsar D.S."/>
        </authorList>
    </citation>
    <scope>NUCLEOTIDE SEQUENCE [LARGE SCALE GENOMIC DNA]</scope>
    <source>
        <tissue evidence="2">Leaf</tissue>
    </source>
</reference>
<organism evidence="2">
    <name type="scientific">Manihot esculenta</name>
    <name type="common">Cassava</name>
    <name type="synonym">Jatropha manihot</name>
    <dbReference type="NCBI Taxonomy" id="3983"/>
    <lineage>
        <taxon>Eukaryota</taxon>
        <taxon>Viridiplantae</taxon>
        <taxon>Streptophyta</taxon>
        <taxon>Embryophyta</taxon>
        <taxon>Tracheophyta</taxon>
        <taxon>Spermatophyta</taxon>
        <taxon>Magnoliopsida</taxon>
        <taxon>eudicotyledons</taxon>
        <taxon>Gunneridae</taxon>
        <taxon>Pentapetalae</taxon>
        <taxon>rosids</taxon>
        <taxon>fabids</taxon>
        <taxon>Malpighiales</taxon>
        <taxon>Euphorbiaceae</taxon>
        <taxon>Crotonoideae</taxon>
        <taxon>Manihoteae</taxon>
        <taxon>Manihot</taxon>
    </lineage>
</organism>
<feature type="transmembrane region" description="Helical" evidence="1">
    <location>
        <begin position="112"/>
        <end position="138"/>
    </location>
</feature>
<dbReference type="PANTHER" id="PTHR33430:SF1">
    <property type="entry name" value="PGG DOMAIN-CONTAINING PROTEIN"/>
    <property type="match status" value="1"/>
</dbReference>